<dbReference type="GO" id="GO:0006139">
    <property type="term" value="P:nucleobase-containing compound metabolic process"/>
    <property type="evidence" value="ECO:0007669"/>
    <property type="project" value="InterPro"/>
</dbReference>
<keyword evidence="2" id="KW-0269">Exonuclease</keyword>
<reference evidence="2" key="1">
    <citation type="submission" date="2021-04" db="EMBL/GenBank/DDBJ databases">
        <title>novel species isolated from subtropical streams in China.</title>
        <authorList>
            <person name="Lu H."/>
        </authorList>
    </citation>
    <scope>NUCLEOTIDE SEQUENCE</scope>
    <source>
        <strain evidence="2">LFS511W</strain>
    </source>
</reference>
<dbReference type="InterPro" id="IPR012337">
    <property type="entry name" value="RNaseH-like_sf"/>
</dbReference>
<accession>A0A941DMB0</accession>
<comment type="caution">
    <text evidence="2">The sequence shown here is derived from an EMBL/GenBank/DDBJ whole genome shotgun (WGS) entry which is preliminary data.</text>
</comment>
<sequence>MRGERQQVQMQDAVSTDGAEKTAVAAEPVLPLFPGLAASHIHVITGADQAEQAAQDLLQQAVIGFDTETRPVFQRGVQHTGPHLIQLATETDAYLIPVKDQNDPAIVDMLAQVLAHPDIIKAGFGLSDDLRSVRRKLGISVENALDLARLLRERKQSEVGAKKASAVYLGVDLPKSKRISTSDWSQFPLSEKQIQYAVNDALSALRIYLSWKRDGRKPVR</sequence>
<dbReference type="EMBL" id="JAGSPN010000006">
    <property type="protein sequence ID" value="MBR7782565.1"/>
    <property type="molecule type" value="Genomic_DNA"/>
</dbReference>
<organism evidence="2 3">
    <name type="scientific">Undibacterium luofuense</name>
    <dbReference type="NCBI Taxonomy" id="2828733"/>
    <lineage>
        <taxon>Bacteria</taxon>
        <taxon>Pseudomonadati</taxon>
        <taxon>Pseudomonadota</taxon>
        <taxon>Betaproteobacteria</taxon>
        <taxon>Burkholderiales</taxon>
        <taxon>Oxalobacteraceae</taxon>
        <taxon>Undibacterium</taxon>
    </lineage>
</organism>
<dbReference type="InterPro" id="IPR002562">
    <property type="entry name" value="3'-5'_exonuclease_dom"/>
</dbReference>
<gene>
    <name evidence="2" type="ORF">KDM89_10440</name>
</gene>
<evidence type="ECO:0000313" key="2">
    <source>
        <dbReference type="EMBL" id="MBR7782565.1"/>
    </source>
</evidence>
<dbReference type="Pfam" id="PF01612">
    <property type="entry name" value="DNA_pol_A_exo1"/>
    <property type="match status" value="1"/>
</dbReference>
<dbReference type="PANTHER" id="PTHR47765">
    <property type="entry name" value="3'-5' EXONUCLEASE DOMAIN-CONTAINING PROTEIN"/>
    <property type="match status" value="1"/>
</dbReference>
<protein>
    <submittedName>
        <fullName evidence="2">3'-5' exonuclease domain-containing protein 2</fullName>
    </submittedName>
</protein>
<dbReference type="GO" id="GO:0003676">
    <property type="term" value="F:nucleic acid binding"/>
    <property type="evidence" value="ECO:0007669"/>
    <property type="project" value="InterPro"/>
</dbReference>
<keyword evidence="3" id="KW-1185">Reference proteome</keyword>
<dbReference type="InterPro" id="IPR052408">
    <property type="entry name" value="Exonuclease_MUT-7-like"/>
</dbReference>
<evidence type="ECO:0000259" key="1">
    <source>
        <dbReference type="SMART" id="SM00474"/>
    </source>
</evidence>
<name>A0A941DMB0_9BURK</name>
<feature type="domain" description="3'-5' exonuclease" evidence="1">
    <location>
        <begin position="41"/>
        <end position="216"/>
    </location>
</feature>
<dbReference type="InterPro" id="IPR036397">
    <property type="entry name" value="RNaseH_sf"/>
</dbReference>
<dbReference type="PANTHER" id="PTHR47765:SF2">
    <property type="entry name" value="EXONUCLEASE MUT-7 HOMOLOG"/>
    <property type="match status" value="1"/>
</dbReference>
<proteinExistence type="predicted"/>
<dbReference type="GO" id="GO:0008408">
    <property type="term" value="F:3'-5' exonuclease activity"/>
    <property type="evidence" value="ECO:0007669"/>
    <property type="project" value="InterPro"/>
</dbReference>
<dbReference type="SUPFAM" id="SSF53098">
    <property type="entry name" value="Ribonuclease H-like"/>
    <property type="match status" value="1"/>
</dbReference>
<dbReference type="AlphaFoldDB" id="A0A941DMB0"/>
<dbReference type="Proteomes" id="UP000680067">
    <property type="component" value="Unassembled WGS sequence"/>
</dbReference>
<dbReference type="Gene3D" id="3.30.420.10">
    <property type="entry name" value="Ribonuclease H-like superfamily/Ribonuclease H"/>
    <property type="match status" value="1"/>
</dbReference>
<dbReference type="RefSeq" id="WP_212687868.1">
    <property type="nucleotide sequence ID" value="NZ_JAGSPN010000006.1"/>
</dbReference>
<evidence type="ECO:0000313" key="3">
    <source>
        <dbReference type="Proteomes" id="UP000680067"/>
    </source>
</evidence>
<keyword evidence="2" id="KW-0540">Nuclease</keyword>
<keyword evidence="2" id="KW-0378">Hydrolase</keyword>
<dbReference type="CDD" id="cd06141">
    <property type="entry name" value="WRN_exo"/>
    <property type="match status" value="1"/>
</dbReference>
<dbReference type="SMART" id="SM00474">
    <property type="entry name" value="35EXOc"/>
    <property type="match status" value="1"/>
</dbReference>